<dbReference type="Gene3D" id="1.20.120.1550">
    <property type="entry name" value="Protein of unknown function DUF5063"/>
    <property type="match status" value="1"/>
</dbReference>
<keyword evidence="2" id="KW-1185">Reference proteome</keyword>
<organism evidence="1 2">
    <name type="scientific">Sporolactobacillus spathodeae</name>
    <dbReference type="NCBI Taxonomy" id="1465502"/>
    <lineage>
        <taxon>Bacteria</taxon>
        <taxon>Bacillati</taxon>
        <taxon>Bacillota</taxon>
        <taxon>Bacilli</taxon>
        <taxon>Bacillales</taxon>
        <taxon>Sporolactobacillaceae</taxon>
        <taxon>Sporolactobacillus</taxon>
    </lineage>
</organism>
<protein>
    <recommendedName>
        <fullName evidence="3">DUF5063 domain-containing protein</fullName>
    </recommendedName>
</protein>
<dbReference type="Pfam" id="PF16702">
    <property type="entry name" value="DUF5063"/>
    <property type="match status" value="1"/>
</dbReference>
<comment type="caution">
    <text evidence="1">The sequence shown here is derived from an EMBL/GenBank/DDBJ whole genome shotgun (WGS) entry which is preliminary data.</text>
</comment>
<accession>A0ABS2Q6X9</accession>
<reference evidence="1 2" key="1">
    <citation type="submission" date="2021-01" db="EMBL/GenBank/DDBJ databases">
        <title>Genomic Encyclopedia of Type Strains, Phase IV (KMG-IV): sequencing the most valuable type-strain genomes for metagenomic binning, comparative biology and taxonomic classification.</title>
        <authorList>
            <person name="Goeker M."/>
        </authorList>
    </citation>
    <scope>NUCLEOTIDE SEQUENCE [LARGE SCALE GENOMIC DNA]</scope>
    <source>
        <strain evidence="1 2">DSM 100968</strain>
    </source>
</reference>
<dbReference type="InterPro" id="IPR032025">
    <property type="entry name" value="DUF5063"/>
</dbReference>
<proteinExistence type="predicted"/>
<dbReference type="RefSeq" id="WP_205005863.1">
    <property type="nucleotide sequence ID" value="NZ_CBCRXA010000014.1"/>
</dbReference>
<gene>
    <name evidence="1" type="ORF">JOC27_000969</name>
</gene>
<dbReference type="EMBL" id="JAFBEV010000006">
    <property type="protein sequence ID" value="MBM7657520.1"/>
    <property type="molecule type" value="Genomic_DNA"/>
</dbReference>
<dbReference type="InterPro" id="IPR038312">
    <property type="entry name" value="DUF5063_sf"/>
</dbReference>
<sequence>MKNQAGIEFLQSAQRYCSLIDTFDSKPINENLMSLLISLLDLYTKAIHLPDIESESEEAVDVFLTVPQINLGQYNDYWEVFNPYQLEEPVRTSLTDDILDIYKDVKQGIILYEKNDISEAIWEWKFTFTIHWGSHSVDAIRVLHSAIRVDSY</sequence>
<evidence type="ECO:0000313" key="2">
    <source>
        <dbReference type="Proteomes" id="UP000823201"/>
    </source>
</evidence>
<name>A0ABS2Q6X9_9BACL</name>
<evidence type="ECO:0000313" key="1">
    <source>
        <dbReference type="EMBL" id="MBM7657520.1"/>
    </source>
</evidence>
<evidence type="ECO:0008006" key="3">
    <source>
        <dbReference type="Google" id="ProtNLM"/>
    </source>
</evidence>
<dbReference type="Proteomes" id="UP000823201">
    <property type="component" value="Unassembled WGS sequence"/>
</dbReference>